<dbReference type="Pfam" id="PF00076">
    <property type="entry name" value="RRM_1"/>
    <property type="match status" value="1"/>
</dbReference>
<feature type="compositionally biased region" description="Basic and acidic residues" evidence="3">
    <location>
        <begin position="160"/>
        <end position="170"/>
    </location>
</feature>
<feature type="region of interest" description="Disordered" evidence="3">
    <location>
        <begin position="124"/>
        <end position="245"/>
    </location>
</feature>
<feature type="compositionally biased region" description="Basic and acidic residues" evidence="3">
    <location>
        <begin position="1"/>
        <end position="26"/>
    </location>
</feature>
<keyword evidence="1 2" id="KW-0694">RNA-binding</keyword>
<accession>A0A238FLE3</accession>
<dbReference type="AlphaFoldDB" id="A0A238FLE3"/>
<dbReference type="SMART" id="SM00360">
    <property type="entry name" value="RRM"/>
    <property type="match status" value="1"/>
</dbReference>
<evidence type="ECO:0000256" key="1">
    <source>
        <dbReference type="ARBA" id="ARBA00022884"/>
    </source>
</evidence>
<evidence type="ECO:0000256" key="2">
    <source>
        <dbReference type="PROSITE-ProRule" id="PRU00176"/>
    </source>
</evidence>
<dbReference type="GO" id="GO:0003723">
    <property type="term" value="F:RNA binding"/>
    <property type="evidence" value="ECO:0007669"/>
    <property type="project" value="UniProtKB-UniRule"/>
</dbReference>
<name>A0A238FLE3_9BASI</name>
<feature type="compositionally biased region" description="Gly residues" evidence="3">
    <location>
        <begin position="171"/>
        <end position="180"/>
    </location>
</feature>
<feature type="region of interest" description="Disordered" evidence="3">
    <location>
        <begin position="1"/>
        <end position="62"/>
    </location>
</feature>
<feature type="compositionally biased region" description="Basic and acidic residues" evidence="3">
    <location>
        <begin position="217"/>
        <end position="245"/>
    </location>
</feature>
<dbReference type="InterPro" id="IPR052462">
    <property type="entry name" value="SLIRP/GR-RBP-like"/>
</dbReference>
<dbReference type="EMBL" id="FMSP01000017">
    <property type="protein sequence ID" value="SCV72981.1"/>
    <property type="molecule type" value="Genomic_DNA"/>
</dbReference>
<dbReference type="STRING" id="269621.A0A238FLE3"/>
<dbReference type="InterPro" id="IPR035979">
    <property type="entry name" value="RBD_domain_sf"/>
</dbReference>
<dbReference type="PANTHER" id="PTHR48027">
    <property type="entry name" value="HETEROGENEOUS NUCLEAR RIBONUCLEOPROTEIN 87F-RELATED"/>
    <property type="match status" value="1"/>
</dbReference>
<dbReference type="SUPFAM" id="SSF54928">
    <property type="entry name" value="RNA-binding domain, RBD"/>
    <property type="match status" value="1"/>
</dbReference>
<dbReference type="InterPro" id="IPR012677">
    <property type="entry name" value="Nucleotide-bd_a/b_plait_sf"/>
</dbReference>
<sequence length="245" mass="27416">MADSQEFRNDERSPSPRREQRDERSRSPRVVKRNAPGAPSNNGGGDTNPGNNLHVSGLSSRVEDRDLEEVFAKFGRIAKCQVVRDPHSKESRGFAFVTMETPEEADAAIAGLNATELMGRTMNVQRARRARARTPTPGEYHGPAKAQELRGAYGGSDRGGGYDRGYDRRAYGGGGGGYDRGGPYYSDRRPPPPPAGYGAYDDRRGGGGYDSYAQPMRRYDDRRRDDYPPAPPRDRRYDDRDRYRY</sequence>
<protein>
    <submittedName>
        <fullName evidence="5">BQ2448_6906 protein</fullName>
    </submittedName>
</protein>
<proteinExistence type="predicted"/>
<dbReference type="PROSITE" id="PS50102">
    <property type="entry name" value="RRM"/>
    <property type="match status" value="1"/>
</dbReference>
<dbReference type="Gene3D" id="3.30.70.330">
    <property type="match status" value="1"/>
</dbReference>
<evidence type="ECO:0000259" key="4">
    <source>
        <dbReference type="PROSITE" id="PS50102"/>
    </source>
</evidence>
<dbReference type="CDD" id="cd00590">
    <property type="entry name" value="RRM_SF"/>
    <property type="match status" value="1"/>
</dbReference>
<evidence type="ECO:0000313" key="6">
    <source>
        <dbReference type="Proteomes" id="UP000198372"/>
    </source>
</evidence>
<dbReference type="InterPro" id="IPR000504">
    <property type="entry name" value="RRM_dom"/>
</dbReference>
<keyword evidence="6" id="KW-1185">Reference proteome</keyword>
<dbReference type="OrthoDB" id="6159137at2759"/>
<reference evidence="6" key="1">
    <citation type="submission" date="2016-09" db="EMBL/GenBank/DDBJ databases">
        <authorList>
            <person name="Jeantristanb JTB J.-T."/>
            <person name="Ricardo R."/>
        </authorList>
    </citation>
    <scope>NUCLEOTIDE SEQUENCE [LARGE SCALE GENOMIC DNA]</scope>
</reference>
<gene>
    <name evidence="5" type="ORF">BQ2448_6906</name>
</gene>
<evidence type="ECO:0000256" key="3">
    <source>
        <dbReference type="SAM" id="MobiDB-lite"/>
    </source>
</evidence>
<dbReference type="Proteomes" id="UP000198372">
    <property type="component" value="Unassembled WGS sequence"/>
</dbReference>
<evidence type="ECO:0000313" key="5">
    <source>
        <dbReference type="EMBL" id="SCV72981.1"/>
    </source>
</evidence>
<feature type="domain" description="RRM" evidence="4">
    <location>
        <begin position="51"/>
        <end position="129"/>
    </location>
</feature>
<organism evidence="5 6">
    <name type="scientific">Microbotryum intermedium</name>
    <dbReference type="NCBI Taxonomy" id="269621"/>
    <lineage>
        <taxon>Eukaryota</taxon>
        <taxon>Fungi</taxon>
        <taxon>Dikarya</taxon>
        <taxon>Basidiomycota</taxon>
        <taxon>Pucciniomycotina</taxon>
        <taxon>Microbotryomycetes</taxon>
        <taxon>Microbotryales</taxon>
        <taxon>Microbotryaceae</taxon>
        <taxon>Microbotryum</taxon>
    </lineage>
</organism>